<evidence type="ECO:0008006" key="5">
    <source>
        <dbReference type="Google" id="ProtNLM"/>
    </source>
</evidence>
<feature type="region of interest" description="Disordered" evidence="1">
    <location>
        <begin position="198"/>
        <end position="217"/>
    </location>
</feature>
<gene>
    <name evidence="3" type="ORF">E6H04_09215</name>
</gene>
<name>A0A537J9B0_9BACT</name>
<evidence type="ECO:0000256" key="2">
    <source>
        <dbReference type="SAM" id="SignalP"/>
    </source>
</evidence>
<keyword evidence="2" id="KW-0732">Signal</keyword>
<dbReference type="AlphaFoldDB" id="A0A537J9B0"/>
<feature type="signal peptide" evidence="2">
    <location>
        <begin position="1"/>
        <end position="23"/>
    </location>
</feature>
<evidence type="ECO:0000313" key="4">
    <source>
        <dbReference type="Proteomes" id="UP000320048"/>
    </source>
</evidence>
<sequence length="217" mass="23750">MNTKRAAAVLVALVLAETPSAIGAAAPELPWAVGTSWTYRVTVSRPNAFQSGTLKRAYGGRSTYRGKAVYSLDEDNTVVRGTEHDYFVWNGRYLSLVGQRILLSAVAIEIVYDEEVPWNVPAVRSGHALMLTHAADGDHRITVPWNLTVVDRGPVIITVPAGTFHARRWETHFDLGAIKALSTVDTVGLTAVREDIQQSDPQGSEHEIRELLRGPVP</sequence>
<proteinExistence type="predicted"/>
<comment type="caution">
    <text evidence="3">The sequence shown here is derived from an EMBL/GenBank/DDBJ whole genome shotgun (WGS) entry which is preliminary data.</text>
</comment>
<reference evidence="3 4" key="1">
    <citation type="journal article" date="2019" name="Nat. Microbiol.">
        <title>Mediterranean grassland soil C-N compound turnover is dependent on rainfall and depth, and is mediated by genomically divergent microorganisms.</title>
        <authorList>
            <person name="Diamond S."/>
            <person name="Andeer P.F."/>
            <person name="Li Z."/>
            <person name="Crits-Christoph A."/>
            <person name="Burstein D."/>
            <person name="Anantharaman K."/>
            <person name="Lane K.R."/>
            <person name="Thomas B.C."/>
            <person name="Pan C."/>
            <person name="Northen T.R."/>
            <person name="Banfield J.F."/>
        </authorList>
    </citation>
    <scope>NUCLEOTIDE SEQUENCE [LARGE SCALE GENOMIC DNA]</scope>
    <source>
        <strain evidence="3">NP_7</strain>
    </source>
</reference>
<dbReference type="Proteomes" id="UP000320048">
    <property type="component" value="Unassembled WGS sequence"/>
</dbReference>
<feature type="compositionally biased region" description="Basic and acidic residues" evidence="1">
    <location>
        <begin position="203"/>
        <end position="217"/>
    </location>
</feature>
<dbReference type="EMBL" id="VBAO01000239">
    <property type="protein sequence ID" value="TMI80148.1"/>
    <property type="molecule type" value="Genomic_DNA"/>
</dbReference>
<organism evidence="3 4">
    <name type="scientific">Candidatus Segetimicrobium genomatis</name>
    <dbReference type="NCBI Taxonomy" id="2569760"/>
    <lineage>
        <taxon>Bacteria</taxon>
        <taxon>Bacillati</taxon>
        <taxon>Candidatus Sysuimicrobiota</taxon>
        <taxon>Candidatus Sysuimicrobiia</taxon>
        <taxon>Candidatus Sysuimicrobiales</taxon>
        <taxon>Candidatus Segetimicrobiaceae</taxon>
        <taxon>Candidatus Segetimicrobium</taxon>
    </lineage>
</organism>
<evidence type="ECO:0000256" key="1">
    <source>
        <dbReference type="SAM" id="MobiDB-lite"/>
    </source>
</evidence>
<feature type="chain" id="PRO_5021988497" description="DUF3108 domain-containing protein" evidence="2">
    <location>
        <begin position="24"/>
        <end position="217"/>
    </location>
</feature>
<accession>A0A537J9B0</accession>
<protein>
    <recommendedName>
        <fullName evidence="5">DUF3108 domain-containing protein</fullName>
    </recommendedName>
</protein>
<evidence type="ECO:0000313" key="3">
    <source>
        <dbReference type="EMBL" id="TMI80148.1"/>
    </source>
</evidence>